<keyword evidence="1" id="KW-1185">Reference proteome</keyword>
<organism evidence="1 2">
    <name type="scientific">Romanomermis culicivorax</name>
    <name type="common">Nematode worm</name>
    <dbReference type="NCBI Taxonomy" id="13658"/>
    <lineage>
        <taxon>Eukaryota</taxon>
        <taxon>Metazoa</taxon>
        <taxon>Ecdysozoa</taxon>
        <taxon>Nematoda</taxon>
        <taxon>Enoplea</taxon>
        <taxon>Dorylaimia</taxon>
        <taxon>Mermithida</taxon>
        <taxon>Mermithoidea</taxon>
        <taxon>Mermithidae</taxon>
        <taxon>Romanomermis</taxon>
    </lineage>
</organism>
<proteinExistence type="predicted"/>
<sequence length="79" mass="8752">MALSAPLRAADPMFGFRGGGVPPLITKFKTSMCSYEALYTWLGPTKKSVQMDWFDNGNLIGGTFKCMYKCLKPKLATDH</sequence>
<evidence type="ECO:0000313" key="2">
    <source>
        <dbReference type="WBParaSite" id="nRc.2.0.1.t14883-RA"/>
    </source>
</evidence>
<dbReference type="Proteomes" id="UP000887565">
    <property type="component" value="Unplaced"/>
</dbReference>
<protein>
    <submittedName>
        <fullName evidence="2">Uncharacterized protein</fullName>
    </submittedName>
</protein>
<name>A0A915IN66_ROMCU</name>
<dbReference type="AlphaFoldDB" id="A0A915IN66"/>
<dbReference type="WBParaSite" id="nRc.2.0.1.t14883-RA">
    <property type="protein sequence ID" value="nRc.2.0.1.t14883-RA"/>
    <property type="gene ID" value="nRc.2.0.1.g14883"/>
</dbReference>
<reference evidence="2" key="1">
    <citation type="submission" date="2022-11" db="UniProtKB">
        <authorList>
            <consortium name="WormBaseParasite"/>
        </authorList>
    </citation>
    <scope>IDENTIFICATION</scope>
</reference>
<evidence type="ECO:0000313" key="1">
    <source>
        <dbReference type="Proteomes" id="UP000887565"/>
    </source>
</evidence>
<accession>A0A915IN66</accession>